<proteinExistence type="predicted"/>
<dbReference type="EMBL" id="JAVRHO010000005">
    <property type="protein sequence ID" value="MDT0645959.1"/>
    <property type="molecule type" value="Genomic_DNA"/>
</dbReference>
<dbReference type="PROSITE" id="PS51257">
    <property type="entry name" value="PROKAR_LIPOPROTEIN"/>
    <property type="match status" value="1"/>
</dbReference>
<dbReference type="RefSeq" id="WP_311494146.1">
    <property type="nucleotide sequence ID" value="NZ_JAVRHO010000005.1"/>
</dbReference>
<organism evidence="1 2">
    <name type="scientific">Autumnicola lenta</name>
    <dbReference type="NCBI Taxonomy" id="3075593"/>
    <lineage>
        <taxon>Bacteria</taxon>
        <taxon>Pseudomonadati</taxon>
        <taxon>Bacteroidota</taxon>
        <taxon>Flavobacteriia</taxon>
        <taxon>Flavobacteriales</taxon>
        <taxon>Flavobacteriaceae</taxon>
        <taxon>Autumnicola</taxon>
    </lineage>
</organism>
<reference evidence="1 2" key="1">
    <citation type="submission" date="2023-09" db="EMBL/GenBank/DDBJ databases">
        <authorList>
            <person name="Rey-Velasco X."/>
        </authorList>
    </citation>
    <scope>NUCLEOTIDE SEQUENCE [LARGE SCALE GENOMIC DNA]</scope>
    <source>
        <strain evidence="1 2">F260</strain>
    </source>
</reference>
<dbReference type="Proteomes" id="UP001245285">
    <property type="component" value="Unassembled WGS sequence"/>
</dbReference>
<sequence length="128" mass="14518">MKKIIILIIAITVSISCSNDDDNSNQSEIEIRLSNTSQVDFKNVIVNTSNEYVAFGDIDAGQTTEYKIFETAYRYAFIELEIDGETYTIQPIDYVGETPLENGKYTYQIDADDSQARYGKLNLTFVED</sequence>
<name>A0ABU3CHY8_9FLAO</name>
<gene>
    <name evidence="1" type="ORF">RM545_04595</name>
</gene>
<evidence type="ECO:0000313" key="2">
    <source>
        <dbReference type="Proteomes" id="UP001245285"/>
    </source>
</evidence>
<evidence type="ECO:0000313" key="1">
    <source>
        <dbReference type="EMBL" id="MDT0645959.1"/>
    </source>
</evidence>
<protein>
    <recommendedName>
        <fullName evidence="3">DUF4625 domain-containing protein</fullName>
    </recommendedName>
</protein>
<comment type="caution">
    <text evidence="1">The sequence shown here is derived from an EMBL/GenBank/DDBJ whole genome shotgun (WGS) entry which is preliminary data.</text>
</comment>
<keyword evidence="2" id="KW-1185">Reference proteome</keyword>
<evidence type="ECO:0008006" key="3">
    <source>
        <dbReference type="Google" id="ProtNLM"/>
    </source>
</evidence>
<accession>A0ABU3CHY8</accession>